<dbReference type="KEGG" id="aarg:Aargi30884_05280"/>
<reference evidence="4" key="1">
    <citation type="submission" date="2019-05" db="EMBL/GenBank/DDBJ databases">
        <title>Complete genome sequencing of Absiella argi strain JCM 30884.</title>
        <authorList>
            <person name="Sakamoto M."/>
            <person name="Murakami T."/>
            <person name="Mori H."/>
        </authorList>
    </citation>
    <scope>NUCLEOTIDE SEQUENCE [LARGE SCALE GENOMIC DNA]</scope>
    <source>
        <strain evidence="4">JCM 30884</strain>
    </source>
</reference>
<dbReference type="InterPro" id="IPR014219">
    <property type="entry name" value="SpoIVB"/>
</dbReference>
<dbReference type="NCBIfam" id="TIGR02860">
    <property type="entry name" value="spore_IV_B"/>
    <property type="match status" value="1"/>
</dbReference>
<evidence type="ECO:0000256" key="1">
    <source>
        <dbReference type="SAM" id="SignalP"/>
    </source>
</evidence>
<feature type="chain" id="PRO_5026907788" description="Peptidase S55 domain-containing protein" evidence="1">
    <location>
        <begin position="25"/>
        <end position="332"/>
    </location>
</feature>
<dbReference type="PROSITE" id="PS51494">
    <property type="entry name" value="SPOIVB"/>
    <property type="match status" value="1"/>
</dbReference>
<dbReference type="Gene3D" id="2.30.42.10">
    <property type="match status" value="1"/>
</dbReference>
<proteinExistence type="predicted"/>
<feature type="signal peptide" evidence="1">
    <location>
        <begin position="1"/>
        <end position="24"/>
    </location>
</feature>
<evidence type="ECO:0000313" key="4">
    <source>
        <dbReference type="Proteomes" id="UP000464754"/>
    </source>
</evidence>
<dbReference type="InterPro" id="IPR036034">
    <property type="entry name" value="PDZ_sf"/>
</dbReference>
<protein>
    <recommendedName>
        <fullName evidence="2">Peptidase S55 domain-containing protein</fullName>
    </recommendedName>
</protein>
<name>A0A6N4TGR1_9FIRM</name>
<accession>A0A6N4TGR1</accession>
<dbReference type="InterPro" id="IPR008763">
    <property type="entry name" value="Peptidase_S55"/>
</dbReference>
<feature type="domain" description="Peptidase S55" evidence="2">
    <location>
        <begin position="108"/>
        <end position="332"/>
    </location>
</feature>
<dbReference type="InterPro" id="IPR009003">
    <property type="entry name" value="Peptidase_S1_PA"/>
</dbReference>
<dbReference type="SUPFAM" id="SSF50156">
    <property type="entry name" value="PDZ domain-like"/>
    <property type="match status" value="1"/>
</dbReference>
<dbReference type="Pfam" id="PF05580">
    <property type="entry name" value="Peptidase_S55"/>
    <property type="match status" value="1"/>
</dbReference>
<dbReference type="Proteomes" id="UP000464754">
    <property type="component" value="Chromosome"/>
</dbReference>
<dbReference type="EMBL" id="AP019695">
    <property type="protein sequence ID" value="BBK21625.1"/>
    <property type="molecule type" value="Genomic_DNA"/>
</dbReference>
<dbReference type="SUPFAM" id="SSF50494">
    <property type="entry name" value="Trypsin-like serine proteases"/>
    <property type="match status" value="1"/>
</dbReference>
<organism evidence="3 4">
    <name type="scientific">Amedibacterium intestinale</name>
    <dbReference type="NCBI Taxonomy" id="2583452"/>
    <lineage>
        <taxon>Bacteria</taxon>
        <taxon>Bacillati</taxon>
        <taxon>Bacillota</taxon>
        <taxon>Erysipelotrichia</taxon>
        <taxon>Erysipelotrichales</taxon>
        <taxon>Erysipelotrichaceae</taxon>
        <taxon>Amedibacterium</taxon>
    </lineage>
</organism>
<evidence type="ECO:0000259" key="2">
    <source>
        <dbReference type="PROSITE" id="PS51494"/>
    </source>
</evidence>
<keyword evidence="4" id="KW-1185">Reference proteome</keyword>
<sequence length="332" mass="36832">MSRKLFSFLLCFFFLFITPQSVYAAQEVYLGGDSIGIKAEYDGVMITGTYSFQANGKTYDPSSTFLLGDVIIQCKGEVISNLEQLYAILSSLQNTENTVDVKIKRNDKIIDKQLVTVYDEKKNNFQSGLYVKDSITGVGTLTYIDPGTMKYGALGHEITDADLKKIAPIQSGSIYDSRVTSIQKAQKDVPGQKHAAIDYTKQIGDVNTNTPIGIYGNYFGNKEHSLIPCASKEEIVLGEAYFYTVIDGNTVEPFKIEITKLHSQKESDIKGIEFRIEDERLKQKTNGIVQGMSGSPIVQNGKLIGAVTHVITSDPMKGYGVYIDWMLENTKQ</sequence>
<dbReference type="RefSeq" id="WP_115714846.1">
    <property type="nucleotide sequence ID" value="NZ_AP019695.1"/>
</dbReference>
<gene>
    <name evidence="3" type="ORF">Aargi30884_05280</name>
</gene>
<keyword evidence="1" id="KW-0732">Signal</keyword>
<evidence type="ECO:0000313" key="3">
    <source>
        <dbReference type="EMBL" id="BBK21625.1"/>
    </source>
</evidence>
<dbReference type="AlphaFoldDB" id="A0A6N4TGR1"/>